<dbReference type="AlphaFoldDB" id="A0AAW1RE80"/>
<sequence>MAEKQTARAAIVMSQHEVSFGNIARGFRSSPRTLLDQAIEVAIGLLKSRKFANSNIPRKRPFESESSLTFTYNSRGLLDLAPSPAASVFLVTGRSTSPTCLACASELPPTGS</sequence>
<dbReference type="EMBL" id="JALJOS010000012">
    <property type="protein sequence ID" value="KAK9832177.1"/>
    <property type="molecule type" value="Genomic_DNA"/>
</dbReference>
<name>A0AAW1RE80_9CHLO</name>
<evidence type="ECO:0000313" key="1">
    <source>
        <dbReference type="EMBL" id="KAK9832177.1"/>
    </source>
</evidence>
<accession>A0AAW1RE80</accession>
<keyword evidence="2" id="KW-1185">Reference proteome</keyword>
<proteinExistence type="predicted"/>
<evidence type="ECO:0000313" key="2">
    <source>
        <dbReference type="Proteomes" id="UP001438707"/>
    </source>
</evidence>
<organism evidence="1 2">
    <name type="scientific">Apatococcus lobatus</name>
    <dbReference type="NCBI Taxonomy" id="904363"/>
    <lineage>
        <taxon>Eukaryota</taxon>
        <taxon>Viridiplantae</taxon>
        <taxon>Chlorophyta</taxon>
        <taxon>core chlorophytes</taxon>
        <taxon>Trebouxiophyceae</taxon>
        <taxon>Chlorellales</taxon>
        <taxon>Chlorellaceae</taxon>
        <taxon>Apatococcus</taxon>
    </lineage>
</organism>
<reference evidence="1 2" key="1">
    <citation type="journal article" date="2024" name="Nat. Commun.">
        <title>Phylogenomics reveals the evolutionary origins of lichenization in chlorophyte algae.</title>
        <authorList>
            <person name="Puginier C."/>
            <person name="Libourel C."/>
            <person name="Otte J."/>
            <person name="Skaloud P."/>
            <person name="Haon M."/>
            <person name="Grisel S."/>
            <person name="Petersen M."/>
            <person name="Berrin J.G."/>
            <person name="Delaux P.M."/>
            <person name="Dal Grande F."/>
            <person name="Keller J."/>
        </authorList>
    </citation>
    <scope>NUCLEOTIDE SEQUENCE [LARGE SCALE GENOMIC DNA]</scope>
    <source>
        <strain evidence="1 2">SAG 2145</strain>
    </source>
</reference>
<dbReference type="Proteomes" id="UP001438707">
    <property type="component" value="Unassembled WGS sequence"/>
</dbReference>
<gene>
    <name evidence="1" type="ORF">WJX74_001763</name>
</gene>
<comment type="caution">
    <text evidence="1">The sequence shown here is derived from an EMBL/GenBank/DDBJ whole genome shotgun (WGS) entry which is preliminary data.</text>
</comment>
<protein>
    <submittedName>
        <fullName evidence="1">Uncharacterized protein</fullName>
    </submittedName>
</protein>